<protein>
    <submittedName>
        <fullName evidence="2">PCMD domain-containing protein</fullName>
    </submittedName>
</protein>
<accession>A0A9D9I6M8</accession>
<dbReference type="Gene3D" id="2.60.120.890">
    <property type="entry name" value="BT2081, beta-jelly-roll domain"/>
    <property type="match status" value="1"/>
</dbReference>
<dbReference type="InterPro" id="IPR025112">
    <property type="entry name" value="PCMD"/>
</dbReference>
<dbReference type="EMBL" id="JADIMH010000021">
    <property type="protein sequence ID" value="MBO8466934.1"/>
    <property type="molecule type" value="Genomic_DNA"/>
</dbReference>
<dbReference type="Pfam" id="PF13201">
    <property type="entry name" value="PCMD"/>
    <property type="match status" value="1"/>
</dbReference>
<reference evidence="2" key="1">
    <citation type="submission" date="2020-10" db="EMBL/GenBank/DDBJ databases">
        <authorList>
            <person name="Gilroy R."/>
        </authorList>
    </citation>
    <scope>NUCLEOTIDE SEQUENCE</scope>
    <source>
        <strain evidence="2">B1-15692</strain>
    </source>
</reference>
<evidence type="ECO:0000313" key="2">
    <source>
        <dbReference type="EMBL" id="MBO8466934.1"/>
    </source>
</evidence>
<comment type="caution">
    <text evidence="2">The sequence shown here is derived from an EMBL/GenBank/DDBJ whole genome shotgun (WGS) entry which is preliminary data.</text>
</comment>
<organism evidence="2 3">
    <name type="scientific">Candidatus Cryptobacteroides faecipullorum</name>
    <dbReference type="NCBI Taxonomy" id="2840764"/>
    <lineage>
        <taxon>Bacteria</taxon>
        <taxon>Pseudomonadati</taxon>
        <taxon>Bacteroidota</taxon>
        <taxon>Bacteroidia</taxon>
        <taxon>Bacteroidales</taxon>
        <taxon>Candidatus Cryptobacteroides</taxon>
    </lineage>
</organism>
<dbReference type="PROSITE" id="PS51257">
    <property type="entry name" value="PROKAR_LIPOPROTEIN"/>
    <property type="match status" value="1"/>
</dbReference>
<dbReference type="Proteomes" id="UP000823660">
    <property type="component" value="Unassembled WGS sequence"/>
</dbReference>
<evidence type="ECO:0000313" key="3">
    <source>
        <dbReference type="Proteomes" id="UP000823660"/>
    </source>
</evidence>
<reference evidence="2" key="2">
    <citation type="journal article" date="2021" name="PeerJ">
        <title>Extensive microbial diversity within the chicken gut microbiome revealed by metagenomics and culture.</title>
        <authorList>
            <person name="Gilroy R."/>
            <person name="Ravi A."/>
            <person name="Getino M."/>
            <person name="Pursley I."/>
            <person name="Horton D.L."/>
            <person name="Alikhan N.F."/>
            <person name="Baker D."/>
            <person name="Gharbi K."/>
            <person name="Hall N."/>
            <person name="Watson M."/>
            <person name="Adriaenssens E.M."/>
            <person name="Foster-Nyarko E."/>
            <person name="Jarju S."/>
            <person name="Secka A."/>
            <person name="Antonio M."/>
            <person name="Oren A."/>
            <person name="Chaudhuri R.R."/>
            <person name="La Ragione R."/>
            <person name="Hildebrand F."/>
            <person name="Pallen M.J."/>
        </authorList>
    </citation>
    <scope>NUCLEOTIDE SEQUENCE</scope>
    <source>
        <strain evidence="2">B1-15692</strain>
    </source>
</reference>
<dbReference type="AlphaFoldDB" id="A0A9D9I6M8"/>
<name>A0A9D9I6M8_9BACT</name>
<dbReference type="InterPro" id="IPR038653">
    <property type="entry name" value="Put_CMD_sf"/>
</dbReference>
<sequence length="324" mass="36135">MRRPIQDSLTIIAGLLSCISLSAQSQIVESLNRYGTLDSWSVRQIKESGLIGGQTKYLYEFYGNRDTTATKEPFTAPEGYLWRTNNVMAVVAGITKTNNTVFPEPRDGGYCARIETHIETVKAIGIINMDVVCQGAFILGTLNEPIKDTKNPMAKVLYGVPFEGRPTALVFDYKADVGHEAIRGTGFSKLKNLGYPDYPEIAIILQKRWEDEEGNVHALRVGTGIERITENVPDWVDGHRIDVHYGDISSEPFFKDYMGLNNNPERAFHTLNGKGDNVIVSEEGWAAPEEQPNFMIIKFISSCGKAFYGGVGNTLWIDNIRIEM</sequence>
<feature type="domain" description="Putative carbohydrate metabolism" evidence="1">
    <location>
        <begin position="74"/>
        <end position="322"/>
    </location>
</feature>
<evidence type="ECO:0000259" key="1">
    <source>
        <dbReference type="Pfam" id="PF13201"/>
    </source>
</evidence>
<gene>
    <name evidence="2" type="ORF">IAB99_04130</name>
</gene>
<proteinExistence type="predicted"/>